<sequence length="46" mass="5343">MVQLLDDDSDVTRGVLYKRVLRFYDRGGKITNNVDPVYDLLLKEQA</sequence>
<evidence type="ECO:0000313" key="2">
    <source>
        <dbReference type="Proteomes" id="UP000615580"/>
    </source>
</evidence>
<dbReference type="GeneID" id="97330673"/>
<name>A0ABS0LEN5_9CORY</name>
<dbReference type="EMBL" id="JADQUG010000060">
    <property type="protein sequence ID" value="MBG9355114.1"/>
    <property type="molecule type" value="Genomic_DNA"/>
</dbReference>
<gene>
    <name evidence="1" type="ORF">I4J41_11215</name>
</gene>
<accession>A0ABS0LEN5</accession>
<organism evidence="1 2">
    <name type="scientific">Corynebacterium belfantii</name>
    <dbReference type="NCBI Taxonomy" id="2014537"/>
    <lineage>
        <taxon>Bacteria</taxon>
        <taxon>Bacillati</taxon>
        <taxon>Actinomycetota</taxon>
        <taxon>Actinomycetes</taxon>
        <taxon>Mycobacteriales</taxon>
        <taxon>Corynebacteriaceae</taxon>
        <taxon>Corynebacterium</taxon>
    </lineage>
</organism>
<protein>
    <submittedName>
        <fullName evidence="1">Uncharacterized protein</fullName>
    </submittedName>
</protein>
<comment type="caution">
    <text evidence="1">The sequence shown here is derived from an EMBL/GenBank/DDBJ whole genome shotgun (WGS) entry which is preliminary data.</text>
</comment>
<evidence type="ECO:0000313" key="1">
    <source>
        <dbReference type="EMBL" id="MBG9355114.1"/>
    </source>
</evidence>
<keyword evidence="2" id="KW-1185">Reference proteome</keyword>
<dbReference type="Proteomes" id="UP000615580">
    <property type="component" value="Unassembled WGS sequence"/>
</dbReference>
<dbReference type="RefSeq" id="WP_196977486.1">
    <property type="nucleotide sequence ID" value="NZ_CP157822.1"/>
</dbReference>
<reference evidence="1 2" key="1">
    <citation type="journal article" date="2020" name="J. Clin. Microbiol.">
        <title>Assessing the Genetic Diversity of Austrian Corynebacterium diphtheriae Clinical Isolates, 2011-2019.</title>
        <authorList>
            <person name="Schaeffer J."/>
            <person name="Huhulescu S."/>
            <person name="Stoeger A."/>
            <person name="Allerberger F."/>
            <person name="Ruppitsch W."/>
        </authorList>
    </citation>
    <scope>NUCLEOTIDE SEQUENCE [LARGE SCALE GENOMIC DNA]</scope>
    <source>
        <strain evidence="1 2">04-17</strain>
    </source>
</reference>
<proteinExistence type="predicted"/>